<proteinExistence type="inferred from homology"/>
<dbReference type="SUPFAM" id="SSF55008">
    <property type="entry name" value="HMA, heavy metal-associated domain"/>
    <property type="match status" value="1"/>
</dbReference>
<keyword evidence="2" id="KW-0479">Metal-binding</keyword>
<dbReference type="InParanoid" id="A0A1B7NIB7"/>
<dbReference type="PROSITE" id="PS50846">
    <property type="entry name" value="HMA_2"/>
    <property type="match status" value="1"/>
</dbReference>
<dbReference type="GO" id="GO:0006825">
    <property type="term" value="P:copper ion transport"/>
    <property type="evidence" value="ECO:0007669"/>
    <property type="project" value="UniProtKB-KW"/>
</dbReference>
<dbReference type="AlphaFoldDB" id="A0A1B7NIB7"/>
<organism evidence="9 10">
    <name type="scientific">Rhizopogon vinicolor AM-OR11-026</name>
    <dbReference type="NCBI Taxonomy" id="1314800"/>
    <lineage>
        <taxon>Eukaryota</taxon>
        <taxon>Fungi</taxon>
        <taxon>Dikarya</taxon>
        <taxon>Basidiomycota</taxon>
        <taxon>Agaricomycotina</taxon>
        <taxon>Agaricomycetes</taxon>
        <taxon>Agaricomycetidae</taxon>
        <taxon>Boletales</taxon>
        <taxon>Suillineae</taxon>
        <taxon>Rhizopogonaceae</taxon>
        <taxon>Rhizopogon</taxon>
    </lineage>
</organism>
<dbReference type="Pfam" id="PF00403">
    <property type="entry name" value="HMA"/>
    <property type="match status" value="1"/>
</dbReference>
<reference evidence="9 10" key="1">
    <citation type="submission" date="2016-06" db="EMBL/GenBank/DDBJ databases">
        <title>Comparative genomics of the ectomycorrhizal sister species Rhizopogon vinicolor and Rhizopogon vesiculosus (Basidiomycota: Boletales) reveals a divergence of the mating type B locus.</title>
        <authorList>
            <consortium name="DOE Joint Genome Institute"/>
            <person name="Mujic A.B."/>
            <person name="Kuo A."/>
            <person name="Tritt A."/>
            <person name="Lipzen A."/>
            <person name="Chen C."/>
            <person name="Johnson J."/>
            <person name="Sharma A."/>
            <person name="Barry K."/>
            <person name="Grigoriev I.V."/>
            <person name="Spatafora J.W."/>
        </authorList>
    </citation>
    <scope>NUCLEOTIDE SEQUENCE [LARGE SCALE GENOMIC DNA]</scope>
    <source>
        <strain evidence="9 10">AM-OR11-026</strain>
    </source>
</reference>
<evidence type="ECO:0000256" key="2">
    <source>
        <dbReference type="ARBA" id="ARBA00022723"/>
    </source>
</evidence>
<evidence type="ECO:0000259" key="8">
    <source>
        <dbReference type="PROSITE" id="PS50846"/>
    </source>
</evidence>
<dbReference type="GO" id="GO:0016531">
    <property type="term" value="F:copper chaperone activity"/>
    <property type="evidence" value="ECO:0007669"/>
    <property type="project" value="TreeGrafter"/>
</dbReference>
<evidence type="ECO:0000256" key="5">
    <source>
        <dbReference type="ARBA" id="ARBA00023065"/>
    </source>
</evidence>
<evidence type="ECO:0000256" key="4">
    <source>
        <dbReference type="ARBA" id="ARBA00023008"/>
    </source>
</evidence>
<dbReference type="PANTHER" id="PTHR46365">
    <property type="entry name" value="COPPER TRANSPORT PROTEIN ATOX1"/>
    <property type="match status" value="1"/>
</dbReference>
<dbReference type="FunFam" id="3.30.70.100:FF:000008">
    <property type="entry name" value="Copper transport protein ATOX1"/>
    <property type="match status" value="1"/>
</dbReference>
<dbReference type="Gene3D" id="3.30.70.100">
    <property type="match status" value="1"/>
</dbReference>
<evidence type="ECO:0000313" key="9">
    <source>
        <dbReference type="EMBL" id="OAX44691.1"/>
    </source>
</evidence>
<dbReference type="Proteomes" id="UP000092154">
    <property type="component" value="Unassembled WGS sequence"/>
</dbReference>
<name>A0A1B7NIB7_9AGAM</name>
<evidence type="ECO:0000256" key="6">
    <source>
        <dbReference type="ARBA" id="ARBA00023186"/>
    </source>
</evidence>
<keyword evidence="6" id="KW-0143">Chaperone</keyword>
<dbReference type="STRING" id="1314800.A0A1B7NIB7"/>
<accession>A0A1B7NIB7</accession>
<comment type="similarity">
    <text evidence="7">Belongs to the ATX1 family.</text>
</comment>
<sequence length="76" mass="8154">MGSEHKYQLNVKMTCGGCSGAVTRVLNKAQQEGSVSSFGVSLEKQLVDVRGSIEQEELVAKIKKTGKEIISVTALE</sequence>
<dbReference type="EMBL" id="KV448123">
    <property type="protein sequence ID" value="OAX44691.1"/>
    <property type="molecule type" value="Genomic_DNA"/>
</dbReference>
<keyword evidence="10" id="KW-1185">Reference proteome</keyword>
<keyword evidence="5" id="KW-0406">Ion transport</keyword>
<dbReference type="GO" id="GO:0046872">
    <property type="term" value="F:metal ion binding"/>
    <property type="evidence" value="ECO:0007669"/>
    <property type="project" value="UniProtKB-KW"/>
</dbReference>
<dbReference type="FunCoup" id="A0A1B7NIB7">
    <property type="interactions" value="358"/>
</dbReference>
<dbReference type="InterPro" id="IPR036163">
    <property type="entry name" value="HMA_dom_sf"/>
</dbReference>
<keyword evidence="1" id="KW-0813">Transport</keyword>
<evidence type="ECO:0000256" key="7">
    <source>
        <dbReference type="ARBA" id="ARBA00038171"/>
    </source>
</evidence>
<dbReference type="OrthoDB" id="689350at2759"/>
<dbReference type="InterPro" id="IPR006121">
    <property type="entry name" value="HMA_dom"/>
</dbReference>
<evidence type="ECO:0000256" key="1">
    <source>
        <dbReference type="ARBA" id="ARBA00022448"/>
    </source>
</evidence>
<keyword evidence="3" id="KW-0187">Copper transport</keyword>
<keyword evidence="4" id="KW-0186">Copper</keyword>
<feature type="domain" description="HMA" evidence="8">
    <location>
        <begin position="4"/>
        <end position="70"/>
    </location>
</feature>
<evidence type="ECO:0000256" key="3">
    <source>
        <dbReference type="ARBA" id="ARBA00022796"/>
    </source>
</evidence>
<dbReference type="PANTHER" id="PTHR46365:SF1">
    <property type="entry name" value="COPPER TRANSPORT PROTEIN ATOX1"/>
    <property type="match status" value="1"/>
</dbReference>
<dbReference type="GO" id="GO:0005829">
    <property type="term" value="C:cytosol"/>
    <property type="evidence" value="ECO:0007669"/>
    <property type="project" value="TreeGrafter"/>
</dbReference>
<protein>
    <recommendedName>
        <fullName evidence="8">HMA domain-containing protein</fullName>
    </recommendedName>
</protein>
<dbReference type="InterPro" id="IPR051881">
    <property type="entry name" value="Copper_transport_ATOX1-like"/>
</dbReference>
<dbReference type="CDD" id="cd00371">
    <property type="entry name" value="HMA"/>
    <property type="match status" value="1"/>
</dbReference>
<evidence type="ECO:0000313" key="10">
    <source>
        <dbReference type="Proteomes" id="UP000092154"/>
    </source>
</evidence>
<gene>
    <name evidence="9" type="ORF">K503DRAFT_795314</name>
</gene>